<evidence type="ECO:0000313" key="2">
    <source>
        <dbReference type="Proteomes" id="UP001219525"/>
    </source>
</evidence>
<dbReference type="EMBL" id="JARJCW010000069">
    <property type="protein sequence ID" value="KAJ7199120.1"/>
    <property type="molecule type" value="Genomic_DNA"/>
</dbReference>
<comment type="caution">
    <text evidence="1">The sequence shown here is derived from an EMBL/GenBank/DDBJ whole genome shotgun (WGS) entry which is preliminary data.</text>
</comment>
<feature type="non-terminal residue" evidence="1">
    <location>
        <position position="1"/>
    </location>
</feature>
<proteinExistence type="predicted"/>
<name>A0AAD6Y6E8_9AGAR</name>
<evidence type="ECO:0000313" key="1">
    <source>
        <dbReference type="EMBL" id="KAJ7199120.1"/>
    </source>
</evidence>
<reference evidence="1" key="1">
    <citation type="submission" date="2023-03" db="EMBL/GenBank/DDBJ databases">
        <title>Massive genome expansion in bonnet fungi (Mycena s.s.) driven by repeated elements and novel gene families across ecological guilds.</title>
        <authorList>
            <consortium name="Lawrence Berkeley National Laboratory"/>
            <person name="Harder C.B."/>
            <person name="Miyauchi S."/>
            <person name="Viragh M."/>
            <person name="Kuo A."/>
            <person name="Thoen E."/>
            <person name="Andreopoulos B."/>
            <person name="Lu D."/>
            <person name="Skrede I."/>
            <person name="Drula E."/>
            <person name="Henrissat B."/>
            <person name="Morin E."/>
            <person name="Kohler A."/>
            <person name="Barry K."/>
            <person name="LaButti K."/>
            <person name="Morin E."/>
            <person name="Salamov A."/>
            <person name="Lipzen A."/>
            <person name="Mereny Z."/>
            <person name="Hegedus B."/>
            <person name="Baldrian P."/>
            <person name="Stursova M."/>
            <person name="Weitz H."/>
            <person name="Taylor A."/>
            <person name="Grigoriev I.V."/>
            <person name="Nagy L.G."/>
            <person name="Martin F."/>
            <person name="Kauserud H."/>
        </authorList>
    </citation>
    <scope>NUCLEOTIDE SEQUENCE</scope>
    <source>
        <strain evidence="1">9144</strain>
    </source>
</reference>
<protein>
    <submittedName>
        <fullName evidence="1">Uncharacterized protein</fullName>
    </submittedName>
</protein>
<dbReference type="Proteomes" id="UP001219525">
    <property type="component" value="Unassembled WGS sequence"/>
</dbReference>
<sequence length="64" mass="7108">LAALLVQHGVFPASPTRPRTAMSIDLLELYRALFERSCDAINALASTLRTIYERRGFCVLSRGV</sequence>
<accession>A0AAD6Y6E8</accession>
<keyword evidence="2" id="KW-1185">Reference proteome</keyword>
<organism evidence="1 2">
    <name type="scientific">Mycena pura</name>
    <dbReference type="NCBI Taxonomy" id="153505"/>
    <lineage>
        <taxon>Eukaryota</taxon>
        <taxon>Fungi</taxon>
        <taxon>Dikarya</taxon>
        <taxon>Basidiomycota</taxon>
        <taxon>Agaricomycotina</taxon>
        <taxon>Agaricomycetes</taxon>
        <taxon>Agaricomycetidae</taxon>
        <taxon>Agaricales</taxon>
        <taxon>Marasmiineae</taxon>
        <taxon>Mycenaceae</taxon>
        <taxon>Mycena</taxon>
    </lineage>
</organism>
<gene>
    <name evidence="1" type="ORF">GGX14DRAFT_302546</name>
</gene>
<feature type="non-terminal residue" evidence="1">
    <location>
        <position position="64"/>
    </location>
</feature>
<dbReference type="AlphaFoldDB" id="A0AAD6Y6E8"/>